<name>A0A346QVZ4_9BBAC</name>
<sequence length="162" mass="18570">MFVWITVIIIVLIVCVVLFSSSSSQTRVKIRDPQPDMNDCSKFTDMFGMHVPCQASDLRYDEDFKFCVNYYVADCGERPNPPYPTSTELCEPFVSKMILGVRDYPVNNAEYYVHCDTNDTSGDYIRKCEDNMMYDIVARRCRPTADLYSRCIGADCPVESKS</sequence>
<accession>A0A346QVZ4</accession>
<evidence type="ECO:0000313" key="1">
    <source>
        <dbReference type="EMBL" id="AXS01094.1"/>
    </source>
</evidence>
<protein>
    <submittedName>
        <fullName evidence="1">Chtb-2a</fullName>
    </submittedName>
</protein>
<reference evidence="1" key="1">
    <citation type="journal article" date="2018" name="PLoS ONE">
        <title>Genomic analysis of an Argentinean isolate of Spodoptera frugiperda granulovirus reveals that various baculoviruses code for Lef-7 proteins with three F-box domains.</title>
        <authorList>
            <person name="Ferrelli M.L."/>
            <person name="Pidre M.L."/>
            <person name="Ghiringhelli P.D."/>
            <person name="Torres S."/>
            <person name="Fabre M.L."/>
            <person name="Masson T."/>
            <person name="Cedola M.T."/>
            <person name="Sciocco-Cap A."/>
            <person name="Romanowski V."/>
        </authorList>
    </citation>
    <scope>NUCLEOTIDE SEQUENCE</scope>
    <source>
        <strain evidence="1">ARG</strain>
    </source>
</reference>
<proteinExistence type="predicted"/>
<organism evidence="1">
    <name type="scientific">Spodoptera frugiperda granulovirus</name>
    <dbReference type="NCBI Taxonomy" id="307454"/>
    <lineage>
        <taxon>Viruses</taxon>
        <taxon>Viruses incertae sedis</taxon>
        <taxon>Naldaviricetes</taxon>
        <taxon>Lefavirales</taxon>
        <taxon>Baculoviridae</taxon>
        <taxon>Betabaculovirus</taxon>
        <taxon>Betabaculovirus spofrugiperdae</taxon>
    </lineage>
</organism>
<dbReference type="EMBL" id="MH170055">
    <property type="protein sequence ID" value="AXS01094.1"/>
    <property type="molecule type" value="Genomic_DNA"/>
</dbReference>